<evidence type="ECO:0000256" key="3">
    <source>
        <dbReference type="ARBA" id="ARBA00010617"/>
    </source>
</evidence>
<evidence type="ECO:0000256" key="1">
    <source>
        <dbReference type="ARBA" id="ARBA00001971"/>
    </source>
</evidence>
<dbReference type="InParanoid" id="A0A1B7MIE0"/>
<dbReference type="PANTHER" id="PTHR46300">
    <property type="entry name" value="P450, PUTATIVE (EUROFUNG)-RELATED-RELATED"/>
    <property type="match status" value="1"/>
</dbReference>
<keyword evidence="6" id="KW-0560">Oxidoreductase</keyword>
<evidence type="ECO:0000256" key="7">
    <source>
        <dbReference type="ARBA" id="ARBA00023004"/>
    </source>
</evidence>
<comment type="pathway">
    <text evidence="2">Secondary metabolite biosynthesis.</text>
</comment>
<evidence type="ECO:0000256" key="6">
    <source>
        <dbReference type="ARBA" id="ARBA00023002"/>
    </source>
</evidence>
<dbReference type="GO" id="GO:0004497">
    <property type="term" value="F:monooxygenase activity"/>
    <property type="evidence" value="ECO:0007669"/>
    <property type="project" value="UniProtKB-KW"/>
</dbReference>
<keyword evidence="10" id="KW-1185">Reference proteome</keyword>
<dbReference type="InterPro" id="IPR001128">
    <property type="entry name" value="Cyt_P450"/>
</dbReference>
<comment type="similarity">
    <text evidence="3">Belongs to the cytochrome P450 family.</text>
</comment>
<dbReference type="InterPro" id="IPR050364">
    <property type="entry name" value="Cytochrome_P450_fung"/>
</dbReference>
<accession>A0A1B7MIE0</accession>
<sequence length="344" mass="39431">MSTGIIIIFVTAFAVYVYNRRRSTLAFPLPPGPSPKFFTGNAHQLPQKEHWRTYAAWAETYGPIFSFRMPGRQFIVLNSLRSVTELLDRRAATYSDRPRRWMYTLAKRHLNIFNIHFDHPNFKVYRTMLKASLGTRAIQSYRLVQIEESRVLLHALHSNPEEFAAHIKRNSAAIILNLAYGWKVTQNDDYFIGVVQEGVVLSTILNRPGRWLVEVIPSLRFVPSWFPGAGFKRVAFDTGQKLSRLDAIPFQWVKQQIQSGSYMPSFTSAQLLPEDGSTVDAEQEDIIRWCNHGIYAGGTHTTVIAITSFILAMMLYPEVQKRAQAEIDSVVGQDRFPNFEDRDE</sequence>
<protein>
    <submittedName>
        <fullName evidence="9">Cytochrome P450</fullName>
    </submittedName>
</protein>
<dbReference type="InterPro" id="IPR002401">
    <property type="entry name" value="Cyt_P450_E_grp-I"/>
</dbReference>
<dbReference type="PRINTS" id="PR00463">
    <property type="entry name" value="EP450I"/>
</dbReference>
<keyword evidence="7" id="KW-0408">Iron</keyword>
<evidence type="ECO:0000256" key="2">
    <source>
        <dbReference type="ARBA" id="ARBA00005179"/>
    </source>
</evidence>
<proteinExistence type="inferred from homology"/>
<dbReference type="Proteomes" id="UP000092154">
    <property type="component" value="Unassembled WGS sequence"/>
</dbReference>
<keyword evidence="5" id="KW-0479">Metal-binding</keyword>
<evidence type="ECO:0000256" key="5">
    <source>
        <dbReference type="ARBA" id="ARBA00022723"/>
    </source>
</evidence>
<dbReference type="GO" id="GO:0020037">
    <property type="term" value="F:heme binding"/>
    <property type="evidence" value="ECO:0007669"/>
    <property type="project" value="InterPro"/>
</dbReference>
<evidence type="ECO:0000256" key="4">
    <source>
        <dbReference type="ARBA" id="ARBA00022617"/>
    </source>
</evidence>
<dbReference type="GO" id="GO:0016705">
    <property type="term" value="F:oxidoreductase activity, acting on paired donors, with incorporation or reduction of molecular oxygen"/>
    <property type="evidence" value="ECO:0007669"/>
    <property type="project" value="InterPro"/>
</dbReference>
<evidence type="ECO:0000313" key="10">
    <source>
        <dbReference type="Proteomes" id="UP000092154"/>
    </source>
</evidence>
<gene>
    <name evidence="9" type="ORF">K503DRAFT_727068</name>
</gene>
<reference evidence="9 10" key="1">
    <citation type="submission" date="2016-06" db="EMBL/GenBank/DDBJ databases">
        <title>Comparative genomics of the ectomycorrhizal sister species Rhizopogon vinicolor and Rhizopogon vesiculosus (Basidiomycota: Boletales) reveals a divergence of the mating type B locus.</title>
        <authorList>
            <consortium name="DOE Joint Genome Institute"/>
            <person name="Mujic A.B."/>
            <person name="Kuo A."/>
            <person name="Tritt A."/>
            <person name="Lipzen A."/>
            <person name="Chen C."/>
            <person name="Johnson J."/>
            <person name="Sharma A."/>
            <person name="Barry K."/>
            <person name="Grigoriev I.V."/>
            <person name="Spatafora J.W."/>
        </authorList>
    </citation>
    <scope>NUCLEOTIDE SEQUENCE [LARGE SCALE GENOMIC DNA]</scope>
    <source>
        <strain evidence="9 10">AM-OR11-026</strain>
    </source>
</reference>
<evidence type="ECO:0000313" key="9">
    <source>
        <dbReference type="EMBL" id="OAX32366.1"/>
    </source>
</evidence>
<dbReference type="OrthoDB" id="2789670at2759"/>
<dbReference type="PANTHER" id="PTHR46300:SF7">
    <property type="entry name" value="P450, PUTATIVE (EUROFUNG)-RELATED"/>
    <property type="match status" value="1"/>
</dbReference>
<name>A0A1B7MIE0_9AGAM</name>
<comment type="cofactor">
    <cofactor evidence="1">
        <name>heme</name>
        <dbReference type="ChEBI" id="CHEBI:30413"/>
    </cofactor>
</comment>
<dbReference type="Pfam" id="PF00067">
    <property type="entry name" value="p450"/>
    <property type="match status" value="1"/>
</dbReference>
<dbReference type="GO" id="GO:0005506">
    <property type="term" value="F:iron ion binding"/>
    <property type="evidence" value="ECO:0007669"/>
    <property type="project" value="InterPro"/>
</dbReference>
<dbReference type="STRING" id="1314800.A0A1B7MIE0"/>
<dbReference type="Gene3D" id="1.10.630.10">
    <property type="entry name" value="Cytochrome P450"/>
    <property type="match status" value="1"/>
</dbReference>
<dbReference type="SUPFAM" id="SSF48264">
    <property type="entry name" value="Cytochrome P450"/>
    <property type="match status" value="1"/>
</dbReference>
<organism evidence="9 10">
    <name type="scientific">Rhizopogon vinicolor AM-OR11-026</name>
    <dbReference type="NCBI Taxonomy" id="1314800"/>
    <lineage>
        <taxon>Eukaryota</taxon>
        <taxon>Fungi</taxon>
        <taxon>Dikarya</taxon>
        <taxon>Basidiomycota</taxon>
        <taxon>Agaricomycotina</taxon>
        <taxon>Agaricomycetes</taxon>
        <taxon>Agaricomycetidae</taxon>
        <taxon>Boletales</taxon>
        <taxon>Suillineae</taxon>
        <taxon>Rhizopogonaceae</taxon>
        <taxon>Rhizopogon</taxon>
    </lineage>
</organism>
<dbReference type="AlphaFoldDB" id="A0A1B7MIE0"/>
<dbReference type="InterPro" id="IPR036396">
    <property type="entry name" value="Cyt_P450_sf"/>
</dbReference>
<feature type="non-terminal residue" evidence="9">
    <location>
        <position position="344"/>
    </location>
</feature>
<keyword evidence="8" id="KW-0503">Monooxygenase</keyword>
<keyword evidence="4" id="KW-0349">Heme</keyword>
<evidence type="ECO:0000256" key="8">
    <source>
        <dbReference type="ARBA" id="ARBA00023033"/>
    </source>
</evidence>
<dbReference type="EMBL" id="KV449031">
    <property type="protein sequence ID" value="OAX32366.1"/>
    <property type="molecule type" value="Genomic_DNA"/>
</dbReference>